<dbReference type="GO" id="GO:0070988">
    <property type="term" value="P:demethylation"/>
    <property type="evidence" value="ECO:0007669"/>
    <property type="project" value="InterPro"/>
</dbReference>
<dbReference type="InterPro" id="IPR032857">
    <property type="entry name" value="ALKBH4"/>
</dbReference>
<dbReference type="InterPro" id="IPR037151">
    <property type="entry name" value="AlkB-like_sf"/>
</dbReference>
<dbReference type="GO" id="GO:0032451">
    <property type="term" value="F:demethylase activity"/>
    <property type="evidence" value="ECO:0007669"/>
    <property type="project" value="TreeGrafter"/>
</dbReference>
<evidence type="ECO:0000313" key="4">
    <source>
        <dbReference type="Proteomes" id="UP000077115"/>
    </source>
</evidence>
<dbReference type="AlphaFoldDB" id="A0A177WLR4"/>
<gene>
    <name evidence="3" type="ORF">BDEG_24437</name>
</gene>
<proteinExistence type="predicted"/>
<evidence type="ECO:0000256" key="1">
    <source>
        <dbReference type="SAM" id="MobiDB-lite"/>
    </source>
</evidence>
<dbReference type="EMBL" id="DS022304">
    <property type="protein sequence ID" value="OAJ40736.1"/>
    <property type="molecule type" value="Genomic_DNA"/>
</dbReference>
<evidence type="ECO:0000313" key="3">
    <source>
        <dbReference type="EMBL" id="OAJ40736.1"/>
    </source>
</evidence>
<name>A0A177WLR4_BATDL</name>
<dbReference type="VEuPathDB" id="FungiDB:BDEG_24437"/>
<dbReference type="InterPro" id="IPR027450">
    <property type="entry name" value="AlkB-like"/>
</dbReference>
<reference evidence="3 4" key="1">
    <citation type="submission" date="2006-10" db="EMBL/GenBank/DDBJ databases">
        <title>The Genome Sequence of Batrachochytrium dendrobatidis JEL423.</title>
        <authorList>
            <consortium name="The Broad Institute Genome Sequencing Platform"/>
            <person name="Birren B."/>
            <person name="Lander E."/>
            <person name="Galagan J."/>
            <person name="Cuomo C."/>
            <person name="Devon K."/>
            <person name="Jaffe D."/>
            <person name="Butler J."/>
            <person name="Alvarez P."/>
            <person name="Gnerre S."/>
            <person name="Grabherr M."/>
            <person name="Kleber M."/>
            <person name="Mauceli E."/>
            <person name="Brockman W."/>
            <person name="Young S."/>
            <person name="LaButti K."/>
            <person name="Sykes S."/>
            <person name="DeCaprio D."/>
            <person name="Crawford M."/>
            <person name="Koehrsen M."/>
            <person name="Engels R."/>
            <person name="Montgomery P."/>
            <person name="Pearson M."/>
            <person name="Howarth C."/>
            <person name="Larson L."/>
            <person name="White J."/>
            <person name="O'Leary S."/>
            <person name="Kodira C."/>
            <person name="Zeng Q."/>
            <person name="Yandava C."/>
            <person name="Alvarado L."/>
            <person name="Longcore J."/>
            <person name="James T."/>
        </authorList>
    </citation>
    <scope>NUCLEOTIDE SEQUENCE [LARGE SCALE GENOMIC DNA]</scope>
    <source>
        <strain evidence="3 4">JEL423</strain>
    </source>
</reference>
<protein>
    <recommendedName>
        <fullName evidence="2">Fe2OG dioxygenase domain-containing protein</fullName>
    </recommendedName>
</protein>
<dbReference type="Proteomes" id="UP000077115">
    <property type="component" value="Unassembled WGS sequence"/>
</dbReference>
<dbReference type="eggNOG" id="KOG4176">
    <property type="taxonomic scope" value="Eukaryota"/>
</dbReference>
<organism evidence="3 4">
    <name type="scientific">Batrachochytrium dendrobatidis (strain JEL423)</name>
    <dbReference type="NCBI Taxonomy" id="403673"/>
    <lineage>
        <taxon>Eukaryota</taxon>
        <taxon>Fungi</taxon>
        <taxon>Fungi incertae sedis</taxon>
        <taxon>Chytridiomycota</taxon>
        <taxon>Chytridiomycota incertae sedis</taxon>
        <taxon>Chytridiomycetes</taxon>
        <taxon>Rhizophydiales</taxon>
        <taxon>Rhizophydiales incertae sedis</taxon>
        <taxon>Batrachochytrium</taxon>
    </lineage>
</organism>
<dbReference type="PANTHER" id="PTHR12463">
    <property type="entry name" value="OXYGENASE-RELATED"/>
    <property type="match status" value="1"/>
</dbReference>
<dbReference type="PANTHER" id="PTHR12463:SF1">
    <property type="entry name" value="2-OXOGLUTARATE AND FE-DEPENDENT OXYGENASE FAMILY PROTEIN"/>
    <property type="match status" value="1"/>
</dbReference>
<reference evidence="3 4" key="2">
    <citation type="submission" date="2016-05" db="EMBL/GenBank/DDBJ databases">
        <title>Lineage-specific infection strategies underlie the spectrum of fungal disease in amphibians.</title>
        <authorList>
            <person name="Cuomo C.A."/>
            <person name="Farrer R.A."/>
            <person name="James T."/>
            <person name="Longcore J."/>
            <person name="Birren B."/>
        </authorList>
    </citation>
    <scope>NUCLEOTIDE SEQUENCE [LARGE SCALE GENOMIC DNA]</scope>
    <source>
        <strain evidence="3 4">JEL423</strain>
    </source>
</reference>
<dbReference type="Pfam" id="PF13532">
    <property type="entry name" value="2OG-FeII_Oxy_2"/>
    <property type="match status" value="1"/>
</dbReference>
<sequence length="225" mass="25147">MDSSVGLDAADDPTRNHANLPSLHKHPFEPVISGLRLIPDFITQQEELDLIASIDAHPWSGYGIPPNPELKRHTQQYGFLFSFRTRTITECLGSLPAFSSFVIDRMLLPEFNVFPNDPPNHVLVNEYQPGQGIMPHVDSQDTFGDVVTSLSLWSSCVMSFGNKMTGEKVHLELPRRSLLILTGDARTHYTHAIPKEDMLFAGNECVDRGRRVSLTIRSILKSAIP</sequence>
<feature type="region of interest" description="Disordered" evidence="1">
    <location>
        <begin position="1"/>
        <end position="22"/>
    </location>
</feature>
<dbReference type="SUPFAM" id="SSF51197">
    <property type="entry name" value="Clavaminate synthase-like"/>
    <property type="match status" value="1"/>
</dbReference>
<dbReference type="GO" id="GO:0016491">
    <property type="term" value="F:oxidoreductase activity"/>
    <property type="evidence" value="ECO:0007669"/>
    <property type="project" value="TreeGrafter"/>
</dbReference>
<feature type="domain" description="Fe2OG dioxygenase" evidence="2">
    <location>
        <begin position="118"/>
        <end position="220"/>
    </location>
</feature>
<evidence type="ECO:0000259" key="2">
    <source>
        <dbReference type="PROSITE" id="PS51471"/>
    </source>
</evidence>
<dbReference type="OrthoDB" id="271595at2759"/>
<dbReference type="InterPro" id="IPR005123">
    <property type="entry name" value="Oxoglu/Fe-dep_dioxygenase_dom"/>
</dbReference>
<dbReference type="Gene3D" id="2.60.120.590">
    <property type="entry name" value="Alpha-ketoglutarate-dependent dioxygenase AlkB-like"/>
    <property type="match status" value="1"/>
</dbReference>
<accession>A0A177WLR4</accession>
<dbReference type="PROSITE" id="PS51471">
    <property type="entry name" value="FE2OG_OXY"/>
    <property type="match status" value="1"/>
</dbReference>